<proteinExistence type="predicted"/>
<evidence type="ECO:0000313" key="3">
    <source>
        <dbReference type="EMBL" id="APV43873.1"/>
    </source>
</evidence>
<dbReference type="RefSeq" id="WP_076003625.1">
    <property type="nucleotide sequence ID" value="NZ_CP018258.1"/>
</dbReference>
<gene>
    <name evidence="3" type="ORF">Dform_00518</name>
</gene>
<dbReference type="InterPro" id="IPR001387">
    <property type="entry name" value="Cro/C1-type_HTH"/>
</dbReference>
<dbReference type="EMBL" id="CP018258">
    <property type="protein sequence ID" value="APV43873.1"/>
    <property type="molecule type" value="Genomic_DNA"/>
</dbReference>
<dbReference type="Pfam" id="PF01381">
    <property type="entry name" value="HTH_3"/>
    <property type="match status" value="1"/>
</dbReference>
<dbReference type="Proteomes" id="UP000185934">
    <property type="component" value="Chromosome"/>
</dbReference>
<dbReference type="InterPro" id="IPR010982">
    <property type="entry name" value="Lambda_DNA-bd_dom_sf"/>
</dbReference>
<dbReference type="PANTHER" id="PTHR46797:SF1">
    <property type="entry name" value="METHYLPHOSPHONATE SYNTHASE"/>
    <property type="match status" value="1"/>
</dbReference>
<dbReference type="PROSITE" id="PS50943">
    <property type="entry name" value="HTH_CROC1"/>
    <property type="match status" value="1"/>
</dbReference>
<name>A0A1P8F5X2_9CHLR</name>
<accession>A0A1P8F5X2</accession>
<sequence length="116" mass="12767">MDAKLIGSRLKAARESLGFTQEHVAKFLGIKREVISYIETGARPISTVTLSKIADLYGYRASHFVQEAPLAPEPQVSMAFRVSDLSDCDISIIAQVNKIAMNLDKLSAMLEDNHCV</sequence>
<dbReference type="SMART" id="SM00530">
    <property type="entry name" value="HTH_XRE"/>
    <property type="match status" value="1"/>
</dbReference>
<feature type="domain" description="HTH cro/C1-type" evidence="2">
    <location>
        <begin position="10"/>
        <end position="64"/>
    </location>
</feature>
<organism evidence="3 4">
    <name type="scientific">Dehalogenimonas formicexedens</name>
    <dbReference type="NCBI Taxonomy" id="1839801"/>
    <lineage>
        <taxon>Bacteria</taxon>
        <taxon>Bacillati</taxon>
        <taxon>Chloroflexota</taxon>
        <taxon>Dehalococcoidia</taxon>
        <taxon>Dehalococcoidales</taxon>
        <taxon>Dehalococcoidaceae</taxon>
        <taxon>Dehalogenimonas</taxon>
    </lineage>
</organism>
<evidence type="ECO:0000256" key="1">
    <source>
        <dbReference type="ARBA" id="ARBA00023125"/>
    </source>
</evidence>
<dbReference type="PANTHER" id="PTHR46797">
    <property type="entry name" value="HTH-TYPE TRANSCRIPTIONAL REGULATOR"/>
    <property type="match status" value="1"/>
</dbReference>
<reference evidence="4" key="1">
    <citation type="submission" date="2016-11" db="EMBL/GenBank/DDBJ databases">
        <title>Dehalogenimonas formicexedens sp. nov., a chlorinated alkane respiring bacterium isolated from contaminated groundwater.</title>
        <authorList>
            <person name="Key T.A."/>
            <person name="Bowman K.S."/>
            <person name="Lee I."/>
            <person name="Chun J."/>
            <person name="Albuquerque L."/>
            <person name="da Costa M.S."/>
            <person name="Rainey F.A."/>
            <person name="Moe W.M."/>
        </authorList>
    </citation>
    <scope>NUCLEOTIDE SEQUENCE [LARGE SCALE GENOMIC DNA]</scope>
    <source>
        <strain evidence="4">NSZ-14</strain>
    </source>
</reference>
<dbReference type="GO" id="GO:0003677">
    <property type="term" value="F:DNA binding"/>
    <property type="evidence" value="ECO:0007669"/>
    <property type="project" value="UniProtKB-KW"/>
</dbReference>
<dbReference type="Gene3D" id="1.10.260.40">
    <property type="entry name" value="lambda repressor-like DNA-binding domains"/>
    <property type="match status" value="1"/>
</dbReference>
<dbReference type="InterPro" id="IPR050807">
    <property type="entry name" value="TransReg_Diox_bact_type"/>
</dbReference>
<dbReference type="GO" id="GO:0005829">
    <property type="term" value="C:cytosol"/>
    <property type="evidence" value="ECO:0007669"/>
    <property type="project" value="TreeGrafter"/>
</dbReference>
<keyword evidence="1" id="KW-0238">DNA-binding</keyword>
<dbReference type="STRING" id="1839801.Dform_00518"/>
<dbReference type="AlphaFoldDB" id="A0A1P8F5X2"/>
<dbReference type="KEGG" id="dfo:Dform_00518"/>
<dbReference type="SUPFAM" id="SSF47413">
    <property type="entry name" value="lambda repressor-like DNA-binding domains"/>
    <property type="match status" value="1"/>
</dbReference>
<evidence type="ECO:0000259" key="2">
    <source>
        <dbReference type="PROSITE" id="PS50943"/>
    </source>
</evidence>
<evidence type="ECO:0000313" key="4">
    <source>
        <dbReference type="Proteomes" id="UP000185934"/>
    </source>
</evidence>
<dbReference type="CDD" id="cd00093">
    <property type="entry name" value="HTH_XRE"/>
    <property type="match status" value="1"/>
</dbReference>
<dbReference type="GO" id="GO:0003700">
    <property type="term" value="F:DNA-binding transcription factor activity"/>
    <property type="evidence" value="ECO:0007669"/>
    <property type="project" value="TreeGrafter"/>
</dbReference>
<keyword evidence="4" id="KW-1185">Reference proteome</keyword>
<dbReference type="OrthoDB" id="1029660at2"/>
<protein>
    <submittedName>
        <fullName evidence="3">Helix-turn-helix domain-containing protein</fullName>
    </submittedName>
</protein>